<dbReference type="GO" id="GO:0010215">
    <property type="term" value="P:cellulose microfibril organization"/>
    <property type="evidence" value="ECO:0007669"/>
    <property type="project" value="InterPro"/>
</dbReference>
<evidence type="ECO:0000313" key="11">
    <source>
        <dbReference type="EnsemblPlants" id="AUR62008734-RA:cds"/>
    </source>
</evidence>
<evidence type="ECO:0000313" key="12">
    <source>
        <dbReference type="Proteomes" id="UP000596660"/>
    </source>
</evidence>
<reference evidence="11" key="2">
    <citation type="submission" date="2021-03" db="UniProtKB">
        <authorList>
            <consortium name="EnsemblPlants"/>
        </authorList>
    </citation>
    <scope>IDENTIFICATION</scope>
</reference>
<dbReference type="Proteomes" id="UP000596660">
    <property type="component" value="Unplaced"/>
</dbReference>
<dbReference type="PANTHER" id="PTHR31052">
    <property type="entry name" value="COBRA-LIKE PROTEIN 7"/>
    <property type="match status" value="1"/>
</dbReference>
<reference evidence="11" key="1">
    <citation type="journal article" date="2017" name="Nature">
        <title>The genome of Chenopodium quinoa.</title>
        <authorList>
            <person name="Jarvis D.E."/>
            <person name="Ho Y.S."/>
            <person name="Lightfoot D.J."/>
            <person name="Schmoeckel S.M."/>
            <person name="Li B."/>
            <person name="Borm T.J.A."/>
            <person name="Ohyanagi H."/>
            <person name="Mineta K."/>
            <person name="Michell C.T."/>
            <person name="Saber N."/>
            <person name="Kharbatia N.M."/>
            <person name="Rupper R.R."/>
            <person name="Sharp A.R."/>
            <person name="Dally N."/>
            <person name="Boughton B.A."/>
            <person name="Woo Y.H."/>
            <person name="Gao G."/>
            <person name="Schijlen E.G.W.M."/>
            <person name="Guo X."/>
            <person name="Momin A.A."/>
            <person name="Negrao S."/>
            <person name="Al-Babili S."/>
            <person name="Gehring C."/>
            <person name="Roessner U."/>
            <person name="Jung C."/>
            <person name="Murphy K."/>
            <person name="Arold S.T."/>
            <person name="Gojobori T."/>
            <person name="van der Linden C.G."/>
            <person name="van Loo E.N."/>
            <person name="Jellen E.N."/>
            <person name="Maughan P.J."/>
            <person name="Tester M."/>
        </authorList>
    </citation>
    <scope>NUCLEOTIDE SEQUENCE [LARGE SCALE GENOMIC DNA]</scope>
    <source>
        <strain evidence="11">cv. PI 614886</strain>
    </source>
</reference>
<dbReference type="AlphaFoldDB" id="A0A803LA45"/>
<dbReference type="InterPro" id="IPR006918">
    <property type="entry name" value="COBRA_pln"/>
</dbReference>
<dbReference type="GO" id="GO:0005886">
    <property type="term" value="C:plasma membrane"/>
    <property type="evidence" value="ECO:0007669"/>
    <property type="project" value="UniProtKB-SubCell"/>
</dbReference>
<feature type="domain" description="COBRA C-terminal" evidence="10">
    <location>
        <begin position="446"/>
        <end position="660"/>
    </location>
</feature>
<keyword evidence="5" id="KW-0732">Signal</keyword>
<protein>
    <recommendedName>
        <fullName evidence="10">COBRA C-terminal domain-containing protein</fullName>
    </recommendedName>
</protein>
<dbReference type="Pfam" id="PF04833">
    <property type="entry name" value="COBRA"/>
    <property type="match status" value="1"/>
</dbReference>
<feature type="region of interest" description="Disordered" evidence="9">
    <location>
        <begin position="34"/>
        <end position="63"/>
    </location>
</feature>
<dbReference type="OMA" id="DNWHLSW"/>
<comment type="similarity">
    <text evidence="2">Belongs to the COBRA family.</text>
</comment>
<proteinExistence type="inferred from homology"/>
<accession>A0A803LA45</accession>
<keyword evidence="8" id="KW-0449">Lipoprotein</keyword>
<evidence type="ECO:0000256" key="2">
    <source>
        <dbReference type="ARBA" id="ARBA00005507"/>
    </source>
</evidence>
<evidence type="ECO:0000256" key="4">
    <source>
        <dbReference type="ARBA" id="ARBA00022622"/>
    </source>
</evidence>
<dbReference type="Gramene" id="AUR62008734-RA">
    <property type="protein sequence ID" value="AUR62008734-RA:cds"/>
    <property type="gene ID" value="AUR62008734"/>
</dbReference>
<dbReference type="Pfam" id="PF25079">
    <property type="entry name" value="COB_C"/>
    <property type="match status" value="1"/>
</dbReference>
<evidence type="ECO:0000256" key="6">
    <source>
        <dbReference type="ARBA" id="ARBA00023136"/>
    </source>
</evidence>
<dbReference type="EnsemblPlants" id="AUR62008734-RA">
    <property type="protein sequence ID" value="AUR62008734-RA:cds"/>
    <property type="gene ID" value="AUR62008734"/>
</dbReference>
<keyword evidence="3" id="KW-1003">Cell membrane</keyword>
<dbReference type="InterPro" id="IPR056900">
    <property type="entry name" value="COB_C"/>
</dbReference>
<keyword evidence="12" id="KW-1185">Reference proteome</keyword>
<comment type="subcellular location">
    <subcellularLocation>
        <location evidence="1">Cell membrane</location>
        <topology evidence="1">Lipid-anchor</topology>
        <topology evidence="1">GPI-anchor</topology>
    </subcellularLocation>
</comment>
<name>A0A803LA45_CHEQI</name>
<keyword evidence="4" id="KW-0336">GPI-anchor</keyword>
<evidence type="ECO:0000256" key="3">
    <source>
        <dbReference type="ARBA" id="ARBA00022475"/>
    </source>
</evidence>
<dbReference type="GO" id="GO:0098552">
    <property type="term" value="C:side of membrane"/>
    <property type="evidence" value="ECO:0007669"/>
    <property type="project" value="UniProtKB-KW"/>
</dbReference>
<evidence type="ECO:0000256" key="8">
    <source>
        <dbReference type="ARBA" id="ARBA00023288"/>
    </source>
</evidence>
<evidence type="ECO:0000259" key="10">
    <source>
        <dbReference type="Pfam" id="PF25079"/>
    </source>
</evidence>
<sequence length="687" mass="75428">MATTSLSSIPMPKRHVVVDWNQFVKASEAKGGALGGGQFPPLSSHFSNPTTAAKQPPSSRFRRHHSIPSVAMMAVHLHSGRATPPNITASNPIDQPYKFQSTLYIQNNGLQELKSWRAFVGFRHGELLVSASNAVLLDGSPLPANVSNGTVFTGYPTTDLKTAIETAGDLAQMSVRVELVGTEFGVSPEDFPLPSNISLANDGFICANSTMQGNTSMSTCCIRDPNARTTINATEQFLPRQSGDLSIMYDVISAYESNYWAQVTISNQNQTGRLDNWQLSWEWMRKEFIYTMRGATPYKIDSSKCIFGDQAKFYQSLDLSRALSCEHKQTIIDLPPTLANDQTLGSIPYCCRNGTILPSTMDPSMSISSFQMQVYKMPPDLNVTIFNPPQNWKINGTFNQDYKCGNPIRVSPSLLPSPNGLPVQVEAIASWQVVCNKTQSSTRPPKCCVSFSSFFYDSVIPCKTCACGCPNPRQEQACNATANAIALPSYALLIPFENRTKITTEYARLKHIPISNNLLPCGDNCGVTINWHLSSDYRKGWTSRVTLFNWGDTNFSDWFVAAELDKAGVGLERVYSFNGSSLPGDSSTIFMHGFPSGNDYLLGQVNGSNPNKDPKRPGTLQSVILFDKKKTPGINVARGDGFPTKVIFNGEECSLPTILPINSASMVSSNNSMYSLFITLVLMFLLH</sequence>
<organism evidence="11 12">
    <name type="scientific">Chenopodium quinoa</name>
    <name type="common">Quinoa</name>
    <dbReference type="NCBI Taxonomy" id="63459"/>
    <lineage>
        <taxon>Eukaryota</taxon>
        <taxon>Viridiplantae</taxon>
        <taxon>Streptophyta</taxon>
        <taxon>Embryophyta</taxon>
        <taxon>Tracheophyta</taxon>
        <taxon>Spermatophyta</taxon>
        <taxon>Magnoliopsida</taxon>
        <taxon>eudicotyledons</taxon>
        <taxon>Gunneridae</taxon>
        <taxon>Pentapetalae</taxon>
        <taxon>Caryophyllales</taxon>
        <taxon>Chenopodiaceae</taxon>
        <taxon>Chenopodioideae</taxon>
        <taxon>Atripliceae</taxon>
        <taxon>Chenopodium</taxon>
    </lineage>
</organism>
<dbReference type="PANTHER" id="PTHR31052:SF3">
    <property type="entry name" value="COBRA-LIKE PROTEIN 7"/>
    <property type="match status" value="1"/>
</dbReference>
<evidence type="ECO:0000256" key="5">
    <source>
        <dbReference type="ARBA" id="ARBA00022729"/>
    </source>
</evidence>
<evidence type="ECO:0000256" key="7">
    <source>
        <dbReference type="ARBA" id="ARBA00023180"/>
    </source>
</evidence>
<keyword evidence="6" id="KW-0472">Membrane</keyword>
<keyword evidence="7" id="KW-0325">Glycoprotein</keyword>
<feature type="compositionally biased region" description="Polar residues" evidence="9">
    <location>
        <begin position="44"/>
        <end position="58"/>
    </location>
</feature>
<evidence type="ECO:0000256" key="1">
    <source>
        <dbReference type="ARBA" id="ARBA00004609"/>
    </source>
</evidence>
<evidence type="ECO:0000256" key="9">
    <source>
        <dbReference type="SAM" id="MobiDB-lite"/>
    </source>
</evidence>